<keyword evidence="1" id="KW-0472">Membrane</keyword>
<dbReference type="RefSeq" id="WP_161698484.1">
    <property type="nucleotide sequence ID" value="NZ_JAAAHS010000113.1"/>
</dbReference>
<gene>
    <name evidence="2" type="ORF">GUY60_16500</name>
</gene>
<reference evidence="2" key="1">
    <citation type="submission" date="2020-01" db="EMBL/GenBank/DDBJ databases">
        <title>Whole-genome analyses of novel actinobacteria.</title>
        <authorList>
            <person name="Sahin N."/>
        </authorList>
    </citation>
    <scope>NUCLEOTIDE SEQUENCE</scope>
    <source>
        <strain evidence="2">YC537</strain>
    </source>
</reference>
<proteinExistence type="predicted"/>
<keyword evidence="3" id="KW-1185">Reference proteome</keyword>
<accession>A0A964UPF1</accession>
<evidence type="ECO:0008006" key="4">
    <source>
        <dbReference type="Google" id="ProtNLM"/>
    </source>
</evidence>
<evidence type="ECO:0000313" key="3">
    <source>
        <dbReference type="Proteomes" id="UP000598297"/>
    </source>
</evidence>
<evidence type="ECO:0000313" key="2">
    <source>
        <dbReference type="EMBL" id="NBE52994.1"/>
    </source>
</evidence>
<dbReference type="AlphaFoldDB" id="A0A964UPF1"/>
<keyword evidence="1" id="KW-1133">Transmembrane helix</keyword>
<evidence type="ECO:0000256" key="1">
    <source>
        <dbReference type="SAM" id="Phobius"/>
    </source>
</evidence>
<dbReference type="EMBL" id="JAAAHS010000113">
    <property type="protein sequence ID" value="NBE52994.1"/>
    <property type="molecule type" value="Genomic_DNA"/>
</dbReference>
<comment type="caution">
    <text evidence="2">The sequence shown here is derived from an EMBL/GenBank/DDBJ whole genome shotgun (WGS) entry which is preliminary data.</text>
</comment>
<feature type="transmembrane region" description="Helical" evidence="1">
    <location>
        <begin position="66"/>
        <end position="85"/>
    </location>
</feature>
<organism evidence="2 3">
    <name type="scientific">Streptomyces boluensis</name>
    <dbReference type="NCBI Taxonomy" id="1775135"/>
    <lineage>
        <taxon>Bacteria</taxon>
        <taxon>Bacillati</taxon>
        <taxon>Actinomycetota</taxon>
        <taxon>Actinomycetes</taxon>
        <taxon>Kitasatosporales</taxon>
        <taxon>Streptomycetaceae</taxon>
        <taxon>Streptomyces</taxon>
    </lineage>
</organism>
<protein>
    <recommendedName>
        <fullName evidence="4">Vegetative cell wall protein gp1</fullName>
    </recommendedName>
</protein>
<dbReference type="Proteomes" id="UP000598297">
    <property type="component" value="Unassembled WGS sequence"/>
</dbReference>
<name>A0A964UPF1_9ACTN</name>
<keyword evidence="1" id="KW-0812">Transmembrane</keyword>
<sequence>MNTFLQEASKRLADRWLTLLVLPGLLWCGAAVAALALGHVHAFDPAHLVATVESHARRLQQAGTVATVAALFGLALTASAVGLAVRPAGAVIERCWMGQWPRLFARPAHGLTLRRRRAWLHASEAYEQAVLGPEPDEARLEELALRRNRVSLATPARPTWMGDRMAAVDARVLAHYRLDLVSAWPRLWLLLDDSSRAELRHARGEFDAAARLGGWSVLYLVLAVAWWPAAVVSTVCMLSGWVRARAAVAALADLVEATVDLHGSELATALGLTDTPRSLTPELGLAITRRTRKGA</sequence>
<feature type="transmembrane region" description="Helical" evidence="1">
    <location>
        <begin position="217"/>
        <end position="242"/>
    </location>
</feature>
<dbReference type="OrthoDB" id="529448at2"/>